<feature type="signal peptide" evidence="11">
    <location>
        <begin position="1"/>
        <end position="21"/>
    </location>
</feature>
<evidence type="ECO:0000256" key="2">
    <source>
        <dbReference type="ARBA" id="ARBA00011233"/>
    </source>
</evidence>
<keyword evidence="9" id="KW-0472">Membrane</keyword>
<evidence type="ECO:0000256" key="4">
    <source>
        <dbReference type="ARBA" id="ARBA00022452"/>
    </source>
</evidence>
<feature type="domain" description="Porin" evidence="12">
    <location>
        <begin position="13"/>
        <end position="347"/>
    </location>
</feature>
<dbReference type="GO" id="GO:0015288">
    <property type="term" value="F:porin activity"/>
    <property type="evidence" value="ECO:0007669"/>
    <property type="project" value="UniProtKB-KW"/>
</dbReference>
<feature type="chain" id="PRO_5007624023" evidence="11">
    <location>
        <begin position="22"/>
        <end position="380"/>
    </location>
</feature>
<proteinExistence type="predicted"/>
<dbReference type="Proteomes" id="UP000054624">
    <property type="component" value="Unassembled WGS sequence"/>
</dbReference>
<dbReference type="AlphaFoldDB" id="A0A158DDW3"/>
<dbReference type="GO" id="GO:0006811">
    <property type="term" value="P:monoatomic ion transport"/>
    <property type="evidence" value="ECO:0007669"/>
    <property type="project" value="UniProtKB-KW"/>
</dbReference>
<evidence type="ECO:0000256" key="10">
    <source>
        <dbReference type="ARBA" id="ARBA00023237"/>
    </source>
</evidence>
<evidence type="ECO:0000313" key="13">
    <source>
        <dbReference type="EMBL" id="SAK92007.1"/>
    </source>
</evidence>
<evidence type="ECO:0000259" key="12">
    <source>
        <dbReference type="Pfam" id="PF13609"/>
    </source>
</evidence>
<gene>
    <name evidence="13" type="ORF">AWB76_06745</name>
</gene>
<keyword evidence="3" id="KW-0813">Transport</keyword>
<keyword evidence="14" id="KW-1185">Reference proteome</keyword>
<dbReference type="OrthoDB" id="8679056at2"/>
<evidence type="ECO:0000256" key="5">
    <source>
        <dbReference type="ARBA" id="ARBA00022692"/>
    </source>
</evidence>
<keyword evidence="5" id="KW-0812">Transmembrane</keyword>
<dbReference type="Pfam" id="PF13609">
    <property type="entry name" value="Porin_4"/>
    <property type="match status" value="1"/>
</dbReference>
<keyword evidence="10" id="KW-0998">Cell outer membrane</keyword>
<keyword evidence="6 11" id="KW-0732">Signal</keyword>
<protein>
    <submittedName>
        <fullName evidence="13">Porin</fullName>
    </submittedName>
</protein>
<dbReference type="InterPro" id="IPR050298">
    <property type="entry name" value="Gram-neg_bact_OMP"/>
</dbReference>
<reference evidence="14" key="1">
    <citation type="submission" date="2016-01" db="EMBL/GenBank/DDBJ databases">
        <authorList>
            <person name="Peeters Charlotte."/>
        </authorList>
    </citation>
    <scope>NUCLEOTIDE SEQUENCE [LARGE SCALE GENOMIC DNA]</scope>
</reference>
<evidence type="ECO:0000256" key="6">
    <source>
        <dbReference type="ARBA" id="ARBA00022729"/>
    </source>
</evidence>
<dbReference type="GO" id="GO:0009279">
    <property type="term" value="C:cell outer membrane"/>
    <property type="evidence" value="ECO:0007669"/>
    <property type="project" value="UniProtKB-SubCell"/>
</dbReference>
<dbReference type="SUPFAM" id="SSF56935">
    <property type="entry name" value="Porins"/>
    <property type="match status" value="1"/>
</dbReference>
<dbReference type="Gene3D" id="2.40.160.10">
    <property type="entry name" value="Porin"/>
    <property type="match status" value="1"/>
</dbReference>
<sequence>MKRYLKAFLICILVSCSVARAYSQSSITLYGIVDTGVEFISHAGPAGDRLFRMPSTTGSLPSRWGFRGSEDLGGGYKATFVLESGFSPSTGALAQGGRLFGRQAWIGLESQYGTLSFGRQYTTTYIAVLENDIMGPAIYGIASLDAYIANARADNSVAYRVNFRGLTALATYSFGRDSAGTGNSPGQGTCAGQVPGAVTQCRDWSAMLKYDSDRFGAVVSYEEERGGVNAAANFFDGVAPAPLSTSNGIDARLYIDAYAKVLGATISGGWLNRRVETVNSGTPVVTSNMFFLGARYLVTPAVAIDGEVFRIINAQHDTRATLATLRGIYSLSKRSAVYVQGGYIFNSSKAAYGVSAGGPGGSPAPGVGQAAVMVGLRHLF</sequence>
<dbReference type="PANTHER" id="PTHR34501:SF9">
    <property type="entry name" value="MAJOR OUTER MEMBRANE PROTEIN P.IA"/>
    <property type="match status" value="1"/>
</dbReference>
<evidence type="ECO:0000313" key="14">
    <source>
        <dbReference type="Proteomes" id="UP000054624"/>
    </source>
</evidence>
<dbReference type="InterPro" id="IPR033900">
    <property type="entry name" value="Gram_neg_porin_domain"/>
</dbReference>
<dbReference type="EMBL" id="FCOI02000038">
    <property type="protein sequence ID" value="SAK92007.1"/>
    <property type="molecule type" value="Genomic_DNA"/>
</dbReference>
<accession>A0A158DDW3</accession>
<dbReference type="CDD" id="cd00342">
    <property type="entry name" value="gram_neg_porins"/>
    <property type="match status" value="1"/>
</dbReference>
<evidence type="ECO:0000256" key="7">
    <source>
        <dbReference type="ARBA" id="ARBA00023065"/>
    </source>
</evidence>
<evidence type="ECO:0000256" key="9">
    <source>
        <dbReference type="ARBA" id="ARBA00023136"/>
    </source>
</evidence>
<comment type="subcellular location">
    <subcellularLocation>
        <location evidence="1">Cell outer membrane</location>
        <topology evidence="1">Multi-pass membrane protein</topology>
    </subcellularLocation>
</comment>
<dbReference type="PANTHER" id="PTHR34501">
    <property type="entry name" value="PROTEIN YDDL-RELATED"/>
    <property type="match status" value="1"/>
</dbReference>
<keyword evidence="4" id="KW-1134">Transmembrane beta strand</keyword>
<evidence type="ECO:0000256" key="1">
    <source>
        <dbReference type="ARBA" id="ARBA00004571"/>
    </source>
</evidence>
<name>A0A158DDW3_9BURK</name>
<evidence type="ECO:0000256" key="3">
    <source>
        <dbReference type="ARBA" id="ARBA00022448"/>
    </source>
</evidence>
<dbReference type="RefSeq" id="WP_061164341.1">
    <property type="nucleotide sequence ID" value="NZ_FCOI02000038.1"/>
</dbReference>
<dbReference type="InterPro" id="IPR023614">
    <property type="entry name" value="Porin_dom_sf"/>
</dbReference>
<dbReference type="STRING" id="1777137.AWB76_06745"/>
<evidence type="ECO:0000256" key="8">
    <source>
        <dbReference type="ARBA" id="ARBA00023114"/>
    </source>
</evidence>
<organism evidence="13 14">
    <name type="scientific">Caballeronia temeraria</name>
    <dbReference type="NCBI Taxonomy" id="1777137"/>
    <lineage>
        <taxon>Bacteria</taxon>
        <taxon>Pseudomonadati</taxon>
        <taxon>Pseudomonadota</taxon>
        <taxon>Betaproteobacteria</taxon>
        <taxon>Burkholderiales</taxon>
        <taxon>Burkholderiaceae</taxon>
        <taxon>Caballeronia</taxon>
    </lineage>
</organism>
<evidence type="ECO:0000256" key="11">
    <source>
        <dbReference type="SAM" id="SignalP"/>
    </source>
</evidence>
<dbReference type="GO" id="GO:0046930">
    <property type="term" value="C:pore complex"/>
    <property type="evidence" value="ECO:0007669"/>
    <property type="project" value="UniProtKB-KW"/>
</dbReference>
<comment type="subunit">
    <text evidence="2">Homotrimer.</text>
</comment>
<keyword evidence="7" id="KW-0406">Ion transport</keyword>
<keyword evidence="8" id="KW-0626">Porin</keyword>